<evidence type="ECO:0000313" key="4">
    <source>
        <dbReference type="Proteomes" id="UP001525566"/>
    </source>
</evidence>
<dbReference type="SUPFAM" id="SSF50494">
    <property type="entry name" value="Trypsin-like serine proteases"/>
    <property type="match status" value="1"/>
</dbReference>
<dbReference type="InterPro" id="IPR043504">
    <property type="entry name" value="Peptidase_S1_PA_chymotrypsin"/>
</dbReference>
<dbReference type="InterPro" id="IPR001254">
    <property type="entry name" value="Trypsin_dom"/>
</dbReference>
<evidence type="ECO:0000256" key="1">
    <source>
        <dbReference type="ARBA" id="ARBA00022729"/>
    </source>
</evidence>
<comment type="caution">
    <text evidence="3">The sequence shown here is derived from an EMBL/GenBank/DDBJ whole genome shotgun (WGS) entry which is preliminary data.</text>
</comment>
<reference evidence="3 4" key="1">
    <citation type="submission" date="2022-09" db="EMBL/GenBank/DDBJ databases">
        <title>Chryseobacterium oleae sp.nov., isolated from the inter-root soil of Pyrola calliantha H. Andr. in Tibet.</title>
        <authorList>
            <person name="Li Z."/>
        </authorList>
    </citation>
    <scope>NUCLEOTIDE SEQUENCE [LARGE SCALE GENOMIC DNA]</scope>
    <source>
        <strain evidence="4">pc1-10</strain>
    </source>
</reference>
<gene>
    <name evidence="3" type="ORF">N0B48_13125</name>
</gene>
<dbReference type="Pfam" id="PF18962">
    <property type="entry name" value="Por_Secre_tail"/>
    <property type="match status" value="1"/>
</dbReference>
<evidence type="ECO:0000259" key="2">
    <source>
        <dbReference type="PROSITE" id="PS50240"/>
    </source>
</evidence>
<dbReference type="PROSITE" id="PS50240">
    <property type="entry name" value="TRYPSIN_DOM"/>
    <property type="match status" value="1"/>
</dbReference>
<dbReference type="NCBIfam" id="TIGR04183">
    <property type="entry name" value="Por_Secre_tail"/>
    <property type="match status" value="1"/>
</dbReference>
<dbReference type="Proteomes" id="UP001525566">
    <property type="component" value="Unassembled WGS sequence"/>
</dbReference>
<evidence type="ECO:0000313" key="3">
    <source>
        <dbReference type="EMBL" id="MCT2562830.1"/>
    </source>
</evidence>
<feature type="domain" description="Peptidase S1" evidence="2">
    <location>
        <begin position="238"/>
        <end position="542"/>
    </location>
</feature>
<accession>A0ABT2IVF8</accession>
<proteinExistence type="predicted"/>
<keyword evidence="4" id="KW-1185">Reference proteome</keyword>
<dbReference type="EMBL" id="JAOAMU010000004">
    <property type="protein sequence ID" value="MCT2562830.1"/>
    <property type="molecule type" value="Genomic_DNA"/>
</dbReference>
<sequence>MIRKSAYLFCILFHVLIFAQESVDKRPLFYDLMKSGISSPVINIDNSYISPPTLFTRLATINKGLDNQTELKNVEEYRKKYPKTNYLNFYGKKIEVKKDFKVESTKFRLGDKFICILKVKSENAYSLQAFFSRFNLPESSNFFLYNSEGMILGSFSNKNVFPLKESENVFVTQPIKGNEIFLELDLENEDDLRNVDIELNTIMHGFTNLYASDGPFSESNASTYTSCNKNVSCVDTNVLEGNSYNSLINKGNIKSVGLIVNTNVLYGFTCSGALMNNAKQDGSPYFLTAEHCVKGTPQQPIFLNESVVIFNHETKLCNDNGSTVNGSLSSPSTNSVTGMQVLTFMGITKYPDGTYSGLSQDFALVKLNTTAEVLRKYKVCYSGWSTLQFPNNIASSFTVHHPAGVVKKLSITNQSYITPTNFSAIYSDFSNLENPNVYFSKSFSTNLSQGYFLGVEFANGFPYHGSSGAPLFTREGFIIGTLSSGPVFEISNDTPVKPINFLNTEFKACGSVITNKAKYNVLFSRFWRDYRFMQPWLNPDSENIQSIGNYCPAGVGLWGSINIENPQQGCNPIFIKNVYATPDYLQETVKDVNQYRVKPFSTYGKKIYVKSDFIPTLSGMGINEPKISNKLLCLGIDKTCQGYYYLNHSYRVTNNAVKKIKAKDLFMTNLLNVNGEFPPVESNLINADEDRVAVIFRQRKILSSTHYNKLEVGLYKYNETDNEYNDESVIDVFQNALELQQVFPNYELDLIKYHFEGNTILILIPYAFNTKIGLIKIYRQNDTSPWEKKVFPLIYQGGFNEYFTIESKVFFKKDLLIIQSLSMGSVAFNVKSTTADPPTLLFVRKTPADILGVVNINYQENNNYELFSMKIANQINIWRFNISTLNLENYSNIYLDNNYSGFKNIYVNRNMMIVAENRALIGGTPVVDVRNKRTFYYKEGNQWVLGGSTYTSTPKISNTLIRNELIAINDSYFLDDIEWKYLQASSTGFKTQLYPAYNIINAEHLRKIFGESLSGAYMVLDNLDREEWFKGQDGVIKKYDNISQSLNSLKIITTETHDGVGAPIANGVIRLNYNNPKSYILSHLTTPLTANKSVKLNAEHSVVIKPGFEVSSASGNELHIKVTSQEVYPESLTYDDMLHPVLSDYHNKADKKMALTKLKVEGKEASIYGDIVLGEDEIKNNEIKQLKIYPNPTKDILNIDFNGKSFKTLEVYSIDAKKIITLDISSKTAIEINLSQYPSGIYMVNLIDSNGKTYPSKIIKK</sequence>
<protein>
    <submittedName>
        <fullName evidence="3">T9SS type A sorting domain-containing protein</fullName>
    </submittedName>
</protein>
<dbReference type="Gene3D" id="2.40.10.10">
    <property type="entry name" value="Trypsin-like serine proteases"/>
    <property type="match status" value="2"/>
</dbReference>
<dbReference type="InterPro" id="IPR026444">
    <property type="entry name" value="Secre_tail"/>
</dbReference>
<dbReference type="InterPro" id="IPR009003">
    <property type="entry name" value="Peptidase_S1_PA"/>
</dbReference>
<name>A0ABT2IVF8_9FLAO</name>
<dbReference type="RefSeq" id="WP_259839242.1">
    <property type="nucleotide sequence ID" value="NZ_JAOAMU010000004.1"/>
</dbReference>
<keyword evidence="1" id="KW-0732">Signal</keyword>
<organism evidence="3 4">
    <name type="scientific">Chryseobacterium herbae</name>
    <dbReference type="NCBI Taxonomy" id="2976476"/>
    <lineage>
        <taxon>Bacteria</taxon>
        <taxon>Pseudomonadati</taxon>
        <taxon>Bacteroidota</taxon>
        <taxon>Flavobacteriia</taxon>
        <taxon>Flavobacteriales</taxon>
        <taxon>Weeksellaceae</taxon>
        <taxon>Chryseobacterium group</taxon>
        <taxon>Chryseobacterium</taxon>
    </lineage>
</organism>